<sequence>MRGEWLKVRDDSAKTQGVPFFLRLRLPMSMRPLLPAALCAFGVLSLSALDSNGVSQDGESVATAADSQPAGFEPTTEGVREGIDVYPRRLPPGLGVVRMSDAQKERVYAVQAKYHAQIEALRDQIAALEAKQEAEVMGVLSPAQQNFLKAWEAMKEAERQADEEAEANDAAAEAPPADAE</sequence>
<reference evidence="2 3" key="1">
    <citation type="journal article" date="2020" name="Syst. Appl. Microbiol.">
        <title>Alienimonas chondri sp. nov., a novel planctomycete isolated from the biofilm of the red alga Chondrus crispus.</title>
        <authorList>
            <person name="Vitorino I."/>
            <person name="Albuquerque L."/>
            <person name="Wiegand S."/>
            <person name="Kallscheuer N."/>
            <person name="da Costa M.S."/>
            <person name="Lobo-da-Cunha A."/>
            <person name="Jogler C."/>
            <person name="Lage O.M."/>
        </authorList>
    </citation>
    <scope>NUCLEOTIDE SEQUENCE [LARGE SCALE GENOMIC DNA]</scope>
    <source>
        <strain evidence="2 3">LzC2</strain>
    </source>
</reference>
<evidence type="ECO:0000313" key="2">
    <source>
        <dbReference type="EMBL" id="NNJ26605.1"/>
    </source>
</evidence>
<organism evidence="2 3">
    <name type="scientific">Alienimonas chondri</name>
    <dbReference type="NCBI Taxonomy" id="2681879"/>
    <lineage>
        <taxon>Bacteria</taxon>
        <taxon>Pseudomonadati</taxon>
        <taxon>Planctomycetota</taxon>
        <taxon>Planctomycetia</taxon>
        <taxon>Planctomycetales</taxon>
        <taxon>Planctomycetaceae</taxon>
        <taxon>Alienimonas</taxon>
    </lineage>
</organism>
<proteinExistence type="predicted"/>
<evidence type="ECO:0000313" key="3">
    <source>
        <dbReference type="Proteomes" id="UP000609651"/>
    </source>
</evidence>
<feature type="region of interest" description="Disordered" evidence="1">
    <location>
        <begin position="55"/>
        <end position="77"/>
    </location>
</feature>
<protein>
    <recommendedName>
        <fullName evidence="4">Periplasmic heavy metal sensor</fullName>
    </recommendedName>
</protein>
<keyword evidence="3" id="KW-1185">Reference proteome</keyword>
<evidence type="ECO:0008006" key="4">
    <source>
        <dbReference type="Google" id="ProtNLM"/>
    </source>
</evidence>
<feature type="compositionally biased region" description="Low complexity" evidence="1">
    <location>
        <begin position="168"/>
        <end position="180"/>
    </location>
</feature>
<evidence type="ECO:0000256" key="1">
    <source>
        <dbReference type="SAM" id="MobiDB-lite"/>
    </source>
</evidence>
<comment type="caution">
    <text evidence="2">The sequence shown here is derived from an EMBL/GenBank/DDBJ whole genome shotgun (WGS) entry which is preliminary data.</text>
</comment>
<name>A0ABX1VEU5_9PLAN</name>
<feature type="region of interest" description="Disordered" evidence="1">
    <location>
        <begin position="156"/>
        <end position="180"/>
    </location>
</feature>
<gene>
    <name evidence="2" type="ORF">LzC2_26940</name>
</gene>
<accession>A0ABX1VEU5</accession>
<dbReference type="Proteomes" id="UP000609651">
    <property type="component" value="Unassembled WGS sequence"/>
</dbReference>
<dbReference type="EMBL" id="WTPX01000086">
    <property type="protein sequence ID" value="NNJ26605.1"/>
    <property type="molecule type" value="Genomic_DNA"/>
</dbReference>